<sequence length="86" mass="9304">MNLNVAKVEAKSQKAPITATIPGSSPSKFKQSSSRQFKSKPPQGAVIGFGEELPRMEALGSIISAVCPWEAYNHLELHELAQRGII</sequence>
<comment type="function">
    <text evidence="8">Participates in processes of transmission and amplification of the visual signal. cGMP-PDEs are the effector molecules in G-protein-mediated phototransduction in vertebrate rods and cones.</text>
</comment>
<evidence type="ECO:0000256" key="7">
    <source>
        <dbReference type="ARBA" id="ARBA00023305"/>
    </source>
</evidence>
<dbReference type="Ensembl" id="ENSMMOT00000014695.1">
    <property type="protein sequence ID" value="ENSMMOP00000014460.1"/>
    <property type="gene ID" value="ENSMMOG00000011060.1"/>
</dbReference>
<dbReference type="Pfam" id="PF04868">
    <property type="entry name" value="PDE6_gamma"/>
    <property type="match status" value="1"/>
</dbReference>
<keyword evidence="7" id="KW-0844">Vision</keyword>
<dbReference type="GO" id="GO:0045745">
    <property type="term" value="P:positive regulation of G protein-coupled receptor signaling pathway"/>
    <property type="evidence" value="ECO:0007669"/>
    <property type="project" value="TreeGrafter"/>
</dbReference>
<keyword evidence="6" id="KW-0378">Hydrolase</keyword>
<dbReference type="InterPro" id="IPR037030">
    <property type="entry name" value="PDE6_gamma_sf"/>
</dbReference>
<evidence type="ECO:0000256" key="6">
    <source>
        <dbReference type="ARBA" id="ARBA00022801"/>
    </source>
</evidence>
<keyword evidence="4" id="KW-0140">cGMP</keyword>
<dbReference type="GO" id="GO:0045742">
    <property type="term" value="P:positive regulation of epidermal growth factor receptor signaling pathway"/>
    <property type="evidence" value="ECO:0007669"/>
    <property type="project" value="TreeGrafter"/>
</dbReference>
<dbReference type="AlphaFoldDB" id="A0A3Q4B8T5"/>
<keyword evidence="5" id="KW-0716">Sensory transduction</keyword>
<comment type="similarity">
    <text evidence="2">Belongs to the rod/cone cGMP-PDE gamma subunit family.</text>
</comment>
<feature type="region of interest" description="Disordered" evidence="9">
    <location>
        <begin position="15"/>
        <end position="41"/>
    </location>
</feature>
<evidence type="ECO:0000256" key="2">
    <source>
        <dbReference type="ARBA" id="ARBA00006377"/>
    </source>
</evidence>
<evidence type="ECO:0000313" key="10">
    <source>
        <dbReference type="Ensembl" id="ENSMMOP00000014460.1"/>
    </source>
</evidence>
<protein>
    <recommendedName>
        <fullName evidence="3">3',5'-cyclic-GMP phosphodiesterase</fullName>
        <ecNumber evidence="3">3.1.4.35</ecNumber>
    </recommendedName>
</protein>
<accession>A0A3Q4B8T5</accession>
<evidence type="ECO:0000256" key="8">
    <source>
        <dbReference type="ARBA" id="ARBA00025377"/>
    </source>
</evidence>
<dbReference type="Gene3D" id="4.10.1120.10">
    <property type="entry name" value="Retinal cGMP phosphodiesterase, gamma subunit"/>
    <property type="match status" value="1"/>
</dbReference>
<evidence type="ECO:0000256" key="5">
    <source>
        <dbReference type="ARBA" id="ARBA00022606"/>
    </source>
</evidence>
<evidence type="ECO:0000256" key="4">
    <source>
        <dbReference type="ARBA" id="ARBA00022535"/>
    </source>
</evidence>
<keyword evidence="11" id="KW-1185">Reference proteome</keyword>
<dbReference type="GO" id="GO:0047555">
    <property type="term" value="F:3',5'-cyclic-GMP phosphodiesterase activity"/>
    <property type="evidence" value="ECO:0007669"/>
    <property type="project" value="UniProtKB-EC"/>
</dbReference>
<evidence type="ECO:0000256" key="9">
    <source>
        <dbReference type="SAM" id="MobiDB-lite"/>
    </source>
</evidence>
<reference evidence="10" key="2">
    <citation type="submission" date="2025-09" db="UniProtKB">
        <authorList>
            <consortium name="Ensembl"/>
        </authorList>
    </citation>
    <scope>IDENTIFICATION</scope>
</reference>
<dbReference type="STRING" id="94237.ENSMMOP00000014460"/>
<dbReference type="PANTHER" id="PTHR12122:SF10">
    <property type="entry name" value="RHODOPSIN-SENSITIVE CGMP 3',5'-CYCLIC PHOSPHODIESTERASE SUBUNIT GAMMA"/>
    <property type="match status" value="1"/>
</dbReference>
<dbReference type="GO" id="GO:0030553">
    <property type="term" value="F:cGMP binding"/>
    <property type="evidence" value="ECO:0007669"/>
    <property type="project" value="InterPro"/>
</dbReference>
<name>A0A3Q4B8T5_MOLML</name>
<proteinExistence type="inferred from homology"/>
<reference evidence="10" key="1">
    <citation type="submission" date="2025-08" db="UniProtKB">
        <authorList>
            <consortium name="Ensembl"/>
        </authorList>
    </citation>
    <scope>IDENTIFICATION</scope>
</reference>
<organism evidence="10 11">
    <name type="scientific">Mola mola</name>
    <name type="common">Ocean sunfish</name>
    <name type="synonym">Tetraodon mola</name>
    <dbReference type="NCBI Taxonomy" id="94237"/>
    <lineage>
        <taxon>Eukaryota</taxon>
        <taxon>Metazoa</taxon>
        <taxon>Chordata</taxon>
        <taxon>Craniata</taxon>
        <taxon>Vertebrata</taxon>
        <taxon>Euteleostomi</taxon>
        <taxon>Actinopterygii</taxon>
        <taxon>Neopterygii</taxon>
        <taxon>Teleostei</taxon>
        <taxon>Neoteleostei</taxon>
        <taxon>Acanthomorphata</taxon>
        <taxon>Eupercaria</taxon>
        <taxon>Tetraodontiformes</taxon>
        <taxon>Molidae</taxon>
        <taxon>Mola</taxon>
    </lineage>
</organism>
<evidence type="ECO:0000256" key="3">
    <source>
        <dbReference type="ARBA" id="ARBA00012319"/>
    </source>
</evidence>
<evidence type="ECO:0000313" key="11">
    <source>
        <dbReference type="Proteomes" id="UP000261620"/>
    </source>
</evidence>
<evidence type="ECO:0000256" key="1">
    <source>
        <dbReference type="ARBA" id="ARBA00000583"/>
    </source>
</evidence>
<dbReference type="GO" id="GO:0007601">
    <property type="term" value="P:visual perception"/>
    <property type="evidence" value="ECO:0007669"/>
    <property type="project" value="UniProtKB-KW"/>
</dbReference>
<dbReference type="InterPro" id="IPR006952">
    <property type="entry name" value="PDE6_gamma"/>
</dbReference>
<dbReference type="Proteomes" id="UP000261620">
    <property type="component" value="Unplaced"/>
</dbReference>
<comment type="catalytic activity">
    <reaction evidence="1">
        <text>3',5'-cyclic GMP + H2O = GMP + H(+)</text>
        <dbReference type="Rhea" id="RHEA:16957"/>
        <dbReference type="ChEBI" id="CHEBI:15377"/>
        <dbReference type="ChEBI" id="CHEBI:15378"/>
        <dbReference type="ChEBI" id="CHEBI:57746"/>
        <dbReference type="ChEBI" id="CHEBI:58115"/>
        <dbReference type="EC" id="3.1.4.35"/>
    </reaction>
</comment>
<feature type="compositionally biased region" description="Low complexity" evidence="9">
    <location>
        <begin position="24"/>
        <end position="41"/>
    </location>
</feature>
<dbReference type="GO" id="GO:0042622">
    <property type="term" value="C:photoreceptor outer segment membrane"/>
    <property type="evidence" value="ECO:0007669"/>
    <property type="project" value="TreeGrafter"/>
</dbReference>
<dbReference type="PANTHER" id="PTHR12122">
    <property type="entry name" value="RETINAL CONE RHODOPSIN-SENSITIVE CGMP 3',5'-CYCLIC PHOSPHODIESTERASE GAMMA-SUBUNIT-RELATED"/>
    <property type="match status" value="1"/>
</dbReference>
<dbReference type="EC" id="3.1.4.35" evidence="3"/>